<name>A0AAD8SCD8_LOLMU</name>
<feature type="region of interest" description="Disordered" evidence="1">
    <location>
        <begin position="1"/>
        <end position="33"/>
    </location>
</feature>
<dbReference type="AlphaFoldDB" id="A0AAD8SCD8"/>
<feature type="region of interest" description="Disordered" evidence="1">
    <location>
        <begin position="47"/>
        <end position="78"/>
    </location>
</feature>
<dbReference type="Proteomes" id="UP001231189">
    <property type="component" value="Unassembled WGS sequence"/>
</dbReference>
<evidence type="ECO:0000313" key="3">
    <source>
        <dbReference type="Proteomes" id="UP001231189"/>
    </source>
</evidence>
<dbReference type="EMBL" id="JAUUTY010000004">
    <property type="protein sequence ID" value="KAK1649626.1"/>
    <property type="molecule type" value="Genomic_DNA"/>
</dbReference>
<organism evidence="2 3">
    <name type="scientific">Lolium multiflorum</name>
    <name type="common">Italian ryegrass</name>
    <name type="synonym">Lolium perenne subsp. multiflorum</name>
    <dbReference type="NCBI Taxonomy" id="4521"/>
    <lineage>
        <taxon>Eukaryota</taxon>
        <taxon>Viridiplantae</taxon>
        <taxon>Streptophyta</taxon>
        <taxon>Embryophyta</taxon>
        <taxon>Tracheophyta</taxon>
        <taxon>Spermatophyta</taxon>
        <taxon>Magnoliopsida</taxon>
        <taxon>Liliopsida</taxon>
        <taxon>Poales</taxon>
        <taxon>Poaceae</taxon>
        <taxon>BOP clade</taxon>
        <taxon>Pooideae</taxon>
        <taxon>Poodae</taxon>
        <taxon>Poeae</taxon>
        <taxon>Poeae Chloroplast Group 2 (Poeae type)</taxon>
        <taxon>Loliodinae</taxon>
        <taxon>Loliinae</taxon>
        <taxon>Lolium</taxon>
    </lineage>
</organism>
<comment type="caution">
    <text evidence="2">The sequence shown here is derived from an EMBL/GenBank/DDBJ whole genome shotgun (WGS) entry which is preliminary data.</text>
</comment>
<protein>
    <submittedName>
        <fullName evidence="2">Uncharacterized protein</fullName>
    </submittedName>
</protein>
<gene>
    <name evidence="2" type="ORF">QYE76_067431</name>
</gene>
<evidence type="ECO:0000256" key="1">
    <source>
        <dbReference type="SAM" id="MobiDB-lite"/>
    </source>
</evidence>
<feature type="compositionally biased region" description="Low complexity" evidence="1">
    <location>
        <begin position="47"/>
        <end position="73"/>
    </location>
</feature>
<evidence type="ECO:0000313" key="2">
    <source>
        <dbReference type="EMBL" id="KAK1649626.1"/>
    </source>
</evidence>
<reference evidence="2" key="1">
    <citation type="submission" date="2023-07" db="EMBL/GenBank/DDBJ databases">
        <title>A chromosome-level genome assembly of Lolium multiflorum.</title>
        <authorList>
            <person name="Chen Y."/>
            <person name="Copetti D."/>
            <person name="Kolliker R."/>
            <person name="Studer B."/>
        </authorList>
    </citation>
    <scope>NUCLEOTIDE SEQUENCE</scope>
    <source>
        <strain evidence="2">02402/16</strain>
        <tissue evidence="2">Leaf</tissue>
    </source>
</reference>
<sequence>MESAEDAAQPEPVPAQWLNPADVELTSAPKAAAPTATELVDRCSAAAPCPSAAAPSAAVPGSLSAAPSASACRPAPPPPPAPMVKPMPPLRRKTSWLSPLLGLVATGLGGRGRKGAAQRWGVNGVGQENGMVRPLGRTGSGGRVREWATQRWRSGWRGGGGEEKGGVWVDPVGSGALGASTELWRIIEEGYSPRDPKNLTRREVVDDQLNATAINMIHMAVTPKDRAHIRSLKTAKEAWNKLDKLFLRNESIQSSR</sequence>
<keyword evidence="3" id="KW-1185">Reference proteome</keyword>
<proteinExistence type="predicted"/>
<accession>A0AAD8SCD8</accession>